<keyword evidence="2" id="KW-1185">Reference proteome</keyword>
<protein>
    <submittedName>
        <fullName evidence="1">Uncharacterized protein</fullName>
    </submittedName>
</protein>
<sequence length="28" mass="3260">MDVSDNTRMRKASPDIIDGYYESLTRPQ</sequence>
<name>A0A8J2L8E8_9HEXA</name>
<proteinExistence type="predicted"/>
<comment type="caution">
    <text evidence="1">The sequence shown here is derived from an EMBL/GenBank/DDBJ whole genome shotgun (WGS) entry which is preliminary data.</text>
</comment>
<accession>A0A8J2L8E8</accession>
<feature type="non-terminal residue" evidence="1">
    <location>
        <position position="28"/>
    </location>
</feature>
<organism evidence="1 2">
    <name type="scientific">Allacma fusca</name>
    <dbReference type="NCBI Taxonomy" id="39272"/>
    <lineage>
        <taxon>Eukaryota</taxon>
        <taxon>Metazoa</taxon>
        <taxon>Ecdysozoa</taxon>
        <taxon>Arthropoda</taxon>
        <taxon>Hexapoda</taxon>
        <taxon>Collembola</taxon>
        <taxon>Symphypleona</taxon>
        <taxon>Sminthuridae</taxon>
        <taxon>Allacma</taxon>
    </lineage>
</organism>
<dbReference type="AlphaFoldDB" id="A0A8J2L8E8"/>
<evidence type="ECO:0000313" key="1">
    <source>
        <dbReference type="EMBL" id="CAG7817623.1"/>
    </source>
</evidence>
<evidence type="ECO:0000313" key="2">
    <source>
        <dbReference type="Proteomes" id="UP000708208"/>
    </source>
</evidence>
<gene>
    <name evidence="1" type="ORF">AFUS01_LOCUS28178</name>
</gene>
<dbReference type="EMBL" id="CAJVCH010398762">
    <property type="protein sequence ID" value="CAG7817623.1"/>
    <property type="molecule type" value="Genomic_DNA"/>
</dbReference>
<dbReference type="Proteomes" id="UP000708208">
    <property type="component" value="Unassembled WGS sequence"/>
</dbReference>
<reference evidence="1" key="1">
    <citation type="submission" date="2021-06" db="EMBL/GenBank/DDBJ databases">
        <authorList>
            <person name="Hodson N. C."/>
            <person name="Mongue J. A."/>
            <person name="Jaron S. K."/>
        </authorList>
    </citation>
    <scope>NUCLEOTIDE SEQUENCE</scope>
</reference>